<dbReference type="PANTHER" id="PTHR35333">
    <property type="entry name" value="BETA-LACTAMASE"/>
    <property type="match status" value="1"/>
</dbReference>
<evidence type="ECO:0000256" key="1">
    <source>
        <dbReference type="SAM" id="Phobius"/>
    </source>
</evidence>
<keyword evidence="1" id="KW-0472">Membrane</keyword>
<name>A0A1F5MII4_9BACT</name>
<organism evidence="3 4">
    <name type="scientific">Candidatus Daviesbacteria bacterium RIFCSPLOWO2_01_FULL_40_24</name>
    <dbReference type="NCBI Taxonomy" id="1797787"/>
    <lineage>
        <taxon>Bacteria</taxon>
        <taxon>Candidatus Daviesiibacteriota</taxon>
    </lineage>
</organism>
<dbReference type="GO" id="GO:0008800">
    <property type="term" value="F:beta-lactamase activity"/>
    <property type="evidence" value="ECO:0007669"/>
    <property type="project" value="InterPro"/>
</dbReference>
<dbReference type="InterPro" id="IPR000871">
    <property type="entry name" value="Beta-lactam_class-A"/>
</dbReference>
<dbReference type="SUPFAM" id="SSF56601">
    <property type="entry name" value="beta-lactamase/transpeptidase-like"/>
    <property type="match status" value="1"/>
</dbReference>
<dbReference type="GO" id="GO:0030655">
    <property type="term" value="P:beta-lactam antibiotic catabolic process"/>
    <property type="evidence" value="ECO:0007669"/>
    <property type="project" value="InterPro"/>
</dbReference>
<dbReference type="GO" id="GO:0046677">
    <property type="term" value="P:response to antibiotic"/>
    <property type="evidence" value="ECO:0007669"/>
    <property type="project" value="InterPro"/>
</dbReference>
<accession>A0A1F5MII4</accession>
<dbReference type="PANTHER" id="PTHR35333:SF3">
    <property type="entry name" value="BETA-LACTAMASE-TYPE TRANSPEPTIDASE FOLD CONTAINING PROTEIN"/>
    <property type="match status" value="1"/>
</dbReference>
<evidence type="ECO:0000313" key="4">
    <source>
        <dbReference type="Proteomes" id="UP000178017"/>
    </source>
</evidence>
<dbReference type="AlphaFoldDB" id="A0A1F5MII4"/>
<dbReference type="InterPro" id="IPR045155">
    <property type="entry name" value="Beta-lactam_cat"/>
</dbReference>
<evidence type="ECO:0000259" key="2">
    <source>
        <dbReference type="Pfam" id="PF13354"/>
    </source>
</evidence>
<keyword evidence="1" id="KW-1133">Transmembrane helix</keyword>
<dbReference type="Pfam" id="PF13354">
    <property type="entry name" value="Beta-lactamase2"/>
    <property type="match status" value="1"/>
</dbReference>
<comment type="caution">
    <text evidence="3">The sequence shown here is derived from an EMBL/GenBank/DDBJ whole genome shotgun (WGS) entry which is preliminary data.</text>
</comment>
<sequence>MARGKIFFVIITSLLILFFISQIFDVNTRLISSNFKPNPLTKIVMNSLKDSQGTYAVVIKNFKNGQEFALNENRVYEPGSLYKLWLMATVYTHIKDGRLKEDDILSQNIPTLNQKFAIIDPELTEGGITATVSQSLHQMITISHNYAALLLAEKVGNSQIKVFLNQNGLNASDIGDPPQTTASDIALFYEKLYRKELVTPEFSDKMIEILKKQQLNDGLPRYLPPETIVAHKTGDLGWFKHDAGVVFTQKGDYLIIILSESDSPTGAQNRIALLSKAVYDYFNKD</sequence>
<keyword evidence="1" id="KW-0812">Transmembrane</keyword>
<evidence type="ECO:0000313" key="3">
    <source>
        <dbReference type="EMBL" id="OGE65173.1"/>
    </source>
</evidence>
<feature type="transmembrane region" description="Helical" evidence="1">
    <location>
        <begin position="6"/>
        <end position="26"/>
    </location>
</feature>
<feature type="domain" description="Beta-lactamase class A catalytic" evidence="2">
    <location>
        <begin position="57"/>
        <end position="258"/>
    </location>
</feature>
<gene>
    <name evidence="3" type="ORF">A3B49_01425</name>
</gene>
<dbReference type="InterPro" id="IPR012338">
    <property type="entry name" value="Beta-lactam/transpept-like"/>
</dbReference>
<dbReference type="EMBL" id="MFDO01000023">
    <property type="protein sequence ID" value="OGE65173.1"/>
    <property type="molecule type" value="Genomic_DNA"/>
</dbReference>
<dbReference type="Gene3D" id="3.40.710.10">
    <property type="entry name" value="DD-peptidase/beta-lactamase superfamily"/>
    <property type="match status" value="1"/>
</dbReference>
<proteinExistence type="predicted"/>
<dbReference type="Proteomes" id="UP000178017">
    <property type="component" value="Unassembled WGS sequence"/>
</dbReference>
<reference evidence="3 4" key="1">
    <citation type="journal article" date="2016" name="Nat. Commun.">
        <title>Thousands of microbial genomes shed light on interconnected biogeochemical processes in an aquifer system.</title>
        <authorList>
            <person name="Anantharaman K."/>
            <person name="Brown C.T."/>
            <person name="Hug L.A."/>
            <person name="Sharon I."/>
            <person name="Castelle C.J."/>
            <person name="Probst A.J."/>
            <person name="Thomas B.C."/>
            <person name="Singh A."/>
            <person name="Wilkins M.J."/>
            <person name="Karaoz U."/>
            <person name="Brodie E.L."/>
            <person name="Williams K.H."/>
            <person name="Hubbard S.S."/>
            <person name="Banfield J.F."/>
        </authorList>
    </citation>
    <scope>NUCLEOTIDE SEQUENCE [LARGE SCALE GENOMIC DNA]</scope>
</reference>
<protein>
    <recommendedName>
        <fullName evidence="2">Beta-lactamase class A catalytic domain-containing protein</fullName>
    </recommendedName>
</protein>